<keyword evidence="3" id="KW-1185">Reference proteome</keyword>
<evidence type="ECO:0000256" key="1">
    <source>
        <dbReference type="SAM" id="MobiDB-lite"/>
    </source>
</evidence>
<feature type="compositionally biased region" description="Basic and acidic residues" evidence="1">
    <location>
        <begin position="90"/>
        <end position="100"/>
    </location>
</feature>
<gene>
    <name evidence="2" type="ORF">PAL_GLEAN10005369</name>
</gene>
<feature type="region of interest" description="Disordered" evidence="1">
    <location>
        <begin position="1"/>
        <end position="49"/>
    </location>
</feature>
<dbReference type="EMBL" id="KB031119">
    <property type="protein sequence ID" value="ELK02760.1"/>
    <property type="molecule type" value="Genomic_DNA"/>
</dbReference>
<evidence type="ECO:0000313" key="2">
    <source>
        <dbReference type="EMBL" id="ELK02760.1"/>
    </source>
</evidence>
<protein>
    <submittedName>
        <fullName evidence="2">Uncharacterized protein</fullName>
    </submittedName>
</protein>
<organism evidence="2 3">
    <name type="scientific">Pteropus alecto</name>
    <name type="common">Black flying fox</name>
    <dbReference type="NCBI Taxonomy" id="9402"/>
    <lineage>
        <taxon>Eukaryota</taxon>
        <taxon>Metazoa</taxon>
        <taxon>Chordata</taxon>
        <taxon>Craniata</taxon>
        <taxon>Vertebrata</taxon>
        <taxon>Euteleostomi</taxon>
        <taxon>Mammalia</taxon>
        <taxon>Eutheria</taxon>
        <taxon>Laurasiatheria</taxon>
        <taxon>Chiroptera</taxon>
        <taxon>Yinpterochiroptera</taxon>
        <taxon>Pteropodoidea</taxon>
        <taxon>Pteropodidae</taxon>
        <taxon>Pteropodinae</taxon>
        <taxon>Pteropus</taxon>
    </lineage>
</organism>
<name>L5JTU6_PTEAL</name>
<dbReference type="InParanoid" id="L5JTU6"/>
<proteinExistence type="predicted"/>
<dbReference type="AlphaFoldDB" id="L5JTU6"/>
<dbReference type="Proteomes" id="UP000010552">
    <property type="component" value="Unassembled WGS sequence"/>
</dbReference>
<sequence length="126" mass="13046">MHPPNLGHHPLDPALSQPEARAWGSVRSSGSPPEAIQTGPPSAAASALEGPPVRHWGAVGHGRQCDLVQDAGAAFGACLTPPPSALPSQRRPEDGSERRGTLRGCPVCHGLGTLTKRAFLIKINAT</sequence>
<feature type="region of interest" description="Disordered" evidence="1">
    <location>
        <begin position="79"/>
        <end position="102"/>
    </location>
</feature>
<accession>L5JTU6</accession>
<reference evidence="3" key="1">
    <citation type="journal article" date="2013" name="Science">
        <title>Comparative analysis of bat genomes provides insight into the evolution of flight and immunity.</title>
        <authorList>
            <person name="Zhang G."/>
            <person name="Cowled C."/>
            <person name="Shi Z."/>
            <person name="Huang Z."/>
            <person name="Bishop-Lilly K.A."/>
            <person name="Fang X."/>
            <person name="Wynne J.W."/>
            <person name="Xiong Z."/>
            <person name="Baker M.L."/>
            <person name="Zhao W."/>
            <person name="Tachedjian M."/>
            <person name="Zhu Y."/>
            <person name="Zhou P."/>
            <person name="Jiang X."/>
            <person name="Ng J."/>
            <person name="Yang L."/>
            <person name="Wu L."/>
            <person name="Xiao J."/>
            <person name="Feng Y."/>
            <person name="Chen Y."/>
            <person name="Sun X."/>
            <person name="Zhang Y."/>
            <person name="Marsh G.A."/>
            <person name="Crameri G."/>
            <person name="Broder C.C."/>
            <person name="Frey K.G."/>
            <person name="Wang L.F."/>
            <person name="Wang J."/>
        </authorList>
    </citation>
    <scope>NUCLEOTIDE SEQUENCE [LARGE SCALE GENOMIC DNA]</scope>
</reference>
<evidence type="ECO:0000313" key="3">
    <source>
        <dbReference type="Proteomes" id="UP000010552"/>
    </source>
</evidence>